<evidence type="ECO:0000313" key="2">
    <source>
        <dbReference type="EMBL" id="KAE9528698.1"/>
    </source>
</evidence>
<dbReference type="Pfam" id="PF13843">
    <property type="entry name" value="DDE_Tnp_1_7"/>
    <property type="match status" value="1"/>
</dbReference>
<name>A0A6G0TBR4_APHGL</name>
<dbReference type="OrthoDB" id="6623019at2759"/>
<sequence length="175" mass="20517">MNSQNNPLRFEQLLNSLSVEYEEKIVVADGSMKKLDLSLLLHRWRIDFRHYIKGKKAKYGIKLYELCSPEGYVLNMEMYKRKQISRLRLMAPYLNKGHHLFMDNYYSSVNLSNLLLKHKTNTTGTLRSNRRGNQKFDLLFISAWEADEIFEDNDYNSAEALDCIIYYACGASPKN</sequence>
<dbReference type="PANTHER" id="PTHR46599">
    <property type="entry name" value="PIGGYBAC TRANSPOSABLE ELEMENT-DERIVED PROTEIN 4"/>
    <property type="match status" value="1"/>
</dbReference>
<proteinExistence type="predicted"/>
<dbReference type="PANTHER" id="PTHR46599:SF3">
    <property type="entry name" value="PIGGYBAC TRANSPOSABLE ELEMENT-DERIVED PROTEIN 4"/>
    <property type="match status" value="1"/>
</dbReference>
<protein>
    <recommendedName>
        <fullName evidence="1">PiggyBac transposable element-derived protein domain-containing protein</fullName>
    </recommendedName>
</protein>
<gene>
    <name evidence="2" type="ORF">AGLY_012273</name>
</gene>
<dbReference type="Proteomes" id="UP000475862">
    <property type="component" value="Unassembled WGS sequence"/>
</dbReference>
<keyword evidence="3" id="KW-1185">Reference proteome</keyword>
<comment type="caution">
    <text evidence="2">The sequence shown here is derived from an EMBL/GenBank/DDBJ whole genome shotgun (WGS) entry which is preliminary data.</text>
</comment>
<evidence type="ECO:0000313" key="3">
    <source>
        <dbReference type="Proteomes" id="UP000475862"/>
    </source>
</evidence>
<feature type="domain" description="PiggyBac transposable element-derived protein" evidence="1">
    <location>
        <begin position="34"/>
        <end position="133"/>
    </location>
</feature>
<evidence type="ECO:0000259" key="1">
    <source>
        <dbReference type="Pfam" id="PF13843"/>
    </source>
</evidence>
<dbReference type="AlphaFoldDB" id="A0A6G0TBR4"/>
<dbReference type="InterPro" id="IPR029526">
    <property type="entry name" value="PGBD"/>
</dbReference>
<accession>A0A6G0TBR4</accession>
<reference evidence="2 3" key="1">
    <citation type="submission" date="2019-08" db="EMBL/GenBank/DDBJ databases">
        <title>The genome of the soybean aphid Biotype 1, its phylome, world population structure and adaptation to the North American continent.</title>
        <authorList>
            <person name="Giordano R."/>
            <person name="Donthu R.K."/>
            <person name="Hernandez A.G."/>
            <person name="Wright C.L."/>
            <person name="Zimin A.V."/>
        </authorList>
    </citation>
    <scope>NUCLEOTIDE SEQUENCE [LARGE SCALE GENOMIC DNA]</scope>
    <source>
        <tissue evidence="2">Whole aphids</tissue>
    </source>
</reference>
<organism evidence="2 3">
    <name type="scientific">Aphis glycines</name>
    <name type="common">Soybean aphid</name>
    <dbReference type="NCBI Taxonomy" id="307491"/>
    <lineage>
        <taxon>Eukaryota</taxon>
        <taxon>Metazoa</taxon>
        <taxon>Ecdysozoa</taxon>
        <taxon>Arthropoda</taxon>
        <taxon>Hexapoda</taxon>
        <taxon>Insecta</taxon>
        <taxon>Pterygota</taxon>
        <taxon>Neoptera</taxon>
        <taxon>Paraneoptera</taxon>
        <taxon>Hemiptera</taxon>
        <taxon>Sternorrhyncha</taxon>
        <taxon>Aphidomorpha</taxon>
        <taxon>Aphidoidea</taxon>
        <taxon>Aphididae</taxon>
        <taxon>Aphidini</taxon>
        <taxon>Aphis</taxon>
        <taxon>Aphis</taxon>
    </lineage>
</organism>
<dbReference type="EMBL" id="VYZN01000048">
    <property type="protein sequence ID" value="KAE9528698.1"/>
    <property type="molecule type" value="Genomic_DNA"/>
</dbReference>